<evidence type="ECO:0000313" key="6">
    <source>
        <dbReference type="EMBL" id="GFH43411.1"/>
    </source>
</evidence>
<dbReference type="Pfam" id="PF00392">
    <property type="entry name" value="GntR"/>
    <property type="match status" value="1"/>
</dbReference>
<gene>
    <name evidence="6" type="ORF">Hs30E_19620</name>
</gene>
<dbReference type="FunFam" id="3.40.1410.10:FF:000008">
    <property type="entry name" value="Transcriptional regulator, GntR family"/>
    <property type="match status" value="1"/>
</dbReference>
<evidence type="ECO:0000313" key="7">
    <source>
        <dbReference type="Proteomes" id="UP000480303"/>
    </source>
</evidence>
<dbReference type="PANTHER" id="PTHR44846">
    <property type="entry name" value="MANNOSYL-D-GLYCERATE TRANSPORT/METABOLISM SYSTEM REPRESSOR MNGR-RELATED"/>
    <property type="match status" value="1"/>
</dbReference>
<evidence type="ECO:0000256" key="1">
    <source>
        <dbReference type="ARBA" id="ARBA00022491"/>
    </source>
</evidence>
<sequence length="239" mass="26902">MKKYVEISNYFRNKIVEGKYKANDKLPSESEVGAKFDASKMTVKKAIDILVDEGIVSKRRGAGTFVKSINPIEMEQMVMANQFRGTTALNPNHDVTSTVHLFETVKSPENVASKLNIAQNAPVYKIERVRNIDGKPVVMETTYMPVAIVPSLSLGDVESSIYDYLEHELKLAISTARRIITVRKATTLESERLSLEPHDPVAVVEQVGFLNNGSAFEYSFSVHRYDEYAFEIILHRKVT</sequence>
<evidence type="ECO:0000256" key="3">
    <source>
        <dbReference type="ARBA" id="ARBA00023125"/>
    </source>
</evidence>
<dbReference type="InterPro" id="IPR050679">
    <property type="entry name" value="Bact_HTH_transcr_reg"/>
</dbReference>
<keyword evidence="1" id="KW-0678">Repressor</keyword>
<dbReference type="CDD" id="cd07377">
    <property type="entry name" value="WHTH_GntR"/>
    <property type="match status" value="1"/>
</dbReference>
<dbReference type="SMART" id="SM00866">
    <property type="entry name" value="UTRA"/>
    <property type="match status" value="1"/>
</dbReference>
<comment type="caution">
    <text evidence="6">The sequence shown here is derived from an EMBL/GenBank/DDBJ whole genome shotgun (WGS) entry which is preliminary data.</text>
</comment>
<name>A0A6A0BGL7_9LACT</name>
<dbReference type="PRINTS" id="PR00035">
    <property type="entry name" value="HTHGNTR"/>
</dbReference>
<evidence type="ECO:0000256" key="4">
    <source>
        <dbReference type="ARBA" id="ARBA00023163"/>
    </source>
</evidence>
<reference evidence="6 7" key="1">
    <citation type="submission" date="2020-02" db="EMBL/GenBank/DDBJ databases">
        <title>Draft genome sequence of Lactococcus sp. Hs30E4-3.</title>
        <authorList>
            <person name="Noda S."/>
            <person name="Yuki M."/>
            <person name="Ohkuma M."/>
        </authorList>
    </citation>
    <scope>NUCLEOTIDE SEQUENCE [LARGE SCALE GENOMIC DNA]</scope>
    <source>
        <strain evidence="6 7">Hs30E4-3</strain>
    </source>
</reference>
<keyword evidence="4" id="KW-0804">Transcription</keyword>
<dbReference type="SMART" id="SM00345">
    <property type="entry name" value="HTH_GNTR"/>
    <property type="match status" value="1"/>
</dbReference>
<keyword evidence="7" id="KW-1185">Reference proteome</keyword>
<evidence type="ECO:0000259" key="5">
    <source>
        <dbReference type="PROSITE" id="PS50949"/>
    </source>
</evidence>
<feature type="domain" description="HTH gntR-type" evidence="5">
    <location>
        <begin position="1"/>
        <end position="69"/>
    </location>
</feature>
<proteinExistence type="predicted"/>
<dbReference type="GO" id="GO:0003700">
    <property type="term" value="F:DNA-binding transcription factor activity"/>
    <property type="evidence" value="ECO:0007669"/>
    <property type="project" value="InterPro"/>
</dbReference>
<dbReference type="Pfam" id="PF07702">
    <property type="entry name" value="UTRA"/>
    <property type="match status" value="1"/>
</dbReference>
<dbReference type="SUPFAM" id="SSF46785">
    <property type="entry name" value="Winged helix' DNA-binding domain"/>
    <property type="match status" value="1"/>
</dbReference>
<evidence type="ECO:0000256" key="2">
    <source>
        <dbReference type="ARBA" id="ARBA00023015"/>
    </source>
</evidence>
<dbReference type="SUPFAM" id="SSF64288">
    <property type="entry name" value="Chorismate lyase-like"/>
    <property type="match status" value="1"/>
</dbReference>
<dbReference type="InterPro" id="IPR036390">
    <property type="entry name" value="WH_DNA-bd_sf"/>
</dbReference>
<dbReference type="GO" id="GO:0045892">
    <property type="term" value="P:negative regulation of DNA-templated transcription"/>
    <property type="evidence" value="ECO:0007669"/>
    <property type="project" value="TreeGrafter"/>
</dbReference>
<dbReference type="InterPro" id="IPR028978">
    <property type="entry name" value="Chorismate_lyase_/UTRA_dom_sf"/>
</dbReference>
<dbReference type="GO" id="GO:0003677">
    <property type="term" value="F:DNA binding"/>
    <property type="evidence" value="ECO:0007669"/>
    <property type="project" value="UniProtKB-KW"/>
</dbReference>
<dbReference type="InterPro" id="IPR011663">
    <property type="entry name" value="UTRA"/>
</dbReference>
<dbReference type="AlphaFoldDB" id="A0A6A0BGL7"/>
<dbReference type="Gene3D" id="1.10.10.10">
    <property type="entry name" value="Winged helix-like DNA-binding domain superfamily/Winged helix DNA-binding domain"/>
    <property type="match status" value="1"/>
</dbReference>
<dbReference type="RefSeq" id="WP_172209846.1">
    <property type="nucleotide sequence ID" value="NZ_BLLI01000090.1"/>
</dbReference>
<organism evidence="6 7">
    <name type="scientific">Pseudolactococcus hodotermopsidis</name>
    <dbReference type="NCBI Taxonomy" id="2709157"/>
    <lineage>
        <taxon>Bacteria</taxon>
        <taxon>Bacillati</taxon>
        <taxon>Bacillota</taxon>
        <taxon>Bacilli</taxon>
        <taxon>Lactobacillales</taxon>
        <taxon>Streptococcaceae</taxon>
        <taxon>Pseudolactococcus</taxon>
    </lineage>
</organism>
<dbReference type="EMBL" id="BLLI01000090">
    <property type="protein sequence ID" value="GFH43411.1"/>
    <property type="molecule type" value="Genomic_DNA"/>
</dbReference>
<keyword evidence="2" id="KW-0805">Transcription regulation</keyword>
<protein>
    <submittedName>
        <fullName evidence="6">GntR family transcriptional regulator</fullName>
    </submittedName>
</protein>
<dbReference type="Proteomes" id="UP000480303">
    <property type="component" value="Unassembled WGS sequence"/>
</dbReference>
<dbReference type="PROSITE" id="PS50949">
    <property type="entry name" value="HTH_GNTR"/>
    <property type="match status" value="1"/>
</dbReference>
<dbReference type="InterPro" id="IPR000524">
    <property type="entry name" value="Tscrpt_reg_HTH_GntR"/>
</dbReference>
<dbReference type="PANTHER" id="PTHR44846:SF5">
    <property type="entry name" value="HTH-TYPE TRANSCRIPTIONAL REGULATOR GMUR"/>
    <property type="match status" value="1"/>
</dbReference>
<keyword evidence="3" id="KW-0238">DNA-binding</keyword>
<accession>A0A6A0BGL7</accession>
<dbReference type="InterPro" id="IPR036388">
    <property type="entry name" value="WH-like_DNA-bd_sf"/>
</dbReference>
<dbReference type="Gene3D" id="3.40.1410.10">
    <property type="entry name" value="Chorismate lyase-like"/>
    <property type="match status" value="1"/>
</dbReference>